<organism evidence="6 7">
    <name type="scientific">Abditibacterium utsteinense</name>
    <dbReference type="NCBI Taxonomy" id="1960156"/>
    <lineage>
        <taxon>Bacteria</taxon>
        <taxon>Pseudomonadati</taxon>
        <taxon>Abditibacteriota</taxon>
        <taxon>Abditibacteriia</taxon>
        <taxon>Abditibacteriales</taxon>
        <taxon>Abditibacteriaceae</taxon>
        <taxon>Abditibacterium</taxon>
    </lineage>
</organism>
<sequence>MKSSIVAIINPKAGSSDDDFRAQIEAALQKGGAEFEIKETDPEDGAISVVREAVENGATQIIACGGDGTIMSAVNGLARLENEAPKTIFSIIPGGTANLLAQALGIPDEVEEAAQVALTGRDRLIDLGQCGEDYFALGLGIGLTEKLVSGTSSKEKEKLGRLAYAKAMLAEMGQKPNRFSFKLDEKAEQSSFGVALIVANAGEISDSWKFAPDAEMDDGLLDLCILHRLGMRDLLRLFLRGLFGKIEEDRVLSFFQAKKIEITTEPPLDMQIDGEVVDDKPPLTVEVRPKALKVRVPQEEVNR</sequence>
<dbReference type="PANTHER" id="PTHR12358">
    <property type="entry name" value="SPHINGOSINE KINASE"/>
    <property type="match status" value="1"/>
</dbReference>
<evidence type="ECO:0000256" key="3">
    <source>
        <dbReference type="ARBA" id="ARBA00022777"/>
    </source>
</evidence>
<evidence type="ECO:0000256" key="4">
    <source>
        <dbReference type="ARBA" id="ARBA00022840"/>
    </source>
</evidence>
<dbReference type="Proteomes" id="UP000237684">
    <property type="component" value="Unassembled WGS sequence"/>
</dbReference>
<feature type="domain" description="DAGKc" evidence="5">
    <location>
        <begin position="1"/>
        <end position="134"/>
    </location>
</feature>
<keyword evidence="4" id="KW-0067">ATP-binding</keyword>
<dbReference type="Gene3D" id="3.40.50.10330">
    <property type="entry name" value="Probable inorganic polyphosphate/atp-NAD kinase, domain 1"/>
    <property type="match status" value="1"/>
</dbReference>
<evidence type="ECO:0000259" key="5">
    <source>
        <dbReference type="PROSITE" id="PS50146"/>
    </source>
</evidence>
<evidence type="ECO:0000256" key="2">
    <source>
        <dbReference type="ARBA" id="ARBA00022741"/>
    </source>
</evidence>
<dbReference type="RefSeq" id="WP_105482420.1">
    <property type="nucleotide sequence ID" value="NZ_NIGF01000002.1"/>
</dbReference>
<dbReference type="PROSITE" id="PS50146">
    <property type="entry name" value="DAGK"/>
    <property type="match status" value="1"/>
</dbReference>
<dbReference type="GO" id="GO:0016301">
    <property type="term" value="F:kinase activity"/>
    <property type="evidence" value="ECO:0007669"/>
    <property type="project" value="UniProtKB-KW"/>
</dbReference>
<dbReference type="PANTHER" id="PTHR12358:SF54">
    <property type="entry name" value="SPHINGOSINE KINASE RELATED PROTEIN"/>
    <property type="match status" value="1"/>
</dbReference>
<dbReference type="InParanoid" id="A0A2S8SWC4"/>
<evidence type="ECO:0000313" key="6">
    <source>
        <dbReference type="EMBL" id="PQV65106.1"/>
    </source>
</evidence>
<dbReference type="OrthoDB" id="142078at2"/>
<proteinExistence type="predicted"/>
<dbReference type="InterPro" id="IPR005218">
    <property type="entry name" value="Diacylglycerol/lipid_kinase"/>
</dbReference>
<evidence type="ECO:0000256" key="1">
    <source>
        <dbReference type="ARBA" id="ARBA00022679"/>
    </source>
</evidence>
<keyword evidence="1" id="KW-0808">Transferase</keyword>
<dbReference type="Pfam" id="PF00781">
    <property type="entry name" value="DAGK_cat"/>
    <property type="match status" value="1"/>
</dbReference>
<gene>
    <name evidence="6" type="ORF">B1R32_102113</name>
</gene>
<keyword evidence="3 6" id="KW-0418">Kinase</keyword>
<dbReference type="InterPro" id="IPR017438">
    <property type="entry name" value="ATP-NAD_kinase_N"/>
</dbReference>
<dbReference type="AlphaFoldDB" id="A0A2S8SWC4"/>
<name>A0A2S8SWC4_9BACT</name>
<keyword evidence="2" id="KW-0547">Nucleotide-binding</keyword>
<evidence type="ECO:0000313" key="7">
    <source>
        <dbReference type="Proteomes" id="UP000237684"/>
    </source>
</evidence>
<accession>A0A2S8SWC4</accession>
<dbReference type="Pfam" id="PF19279">
    <property type="entry name" value="YegS_C"/>
    <property type="match status" value="1"/>
</dbReference>
<dbReference type="SMART" id="SM00046">
    <property type="entry name" value="DAGKc"/>
    <property type="match status" value="1"/>
</dbReference>
<reference evidence="6 7" key="1">
    <citation type="journal article" date="2018" name="Syst. Appl. Microbiol.">
        <title>Abditibacterium utsteinense sp. nov., the first cultivated member of candidate phylum FBP, isolated from ice-free Antarctic soil samples.</title>
        <authorList>
            <person name="Tahon G."/>
            <person name="Tytgat B."/>
            <person name="Lebbe L."/>
            <person name="Carlier A."/>
            <person name="Willems A."/>
        </authorList>
    </citation>
    <scope>NUCLEOTIDE SEQUENCE [LARGE SCALE GENOMIC DNA]</scope>
    <source>
        <strain evidence="6 7">LMG 29911</strain>
    </source>
</reference>
<dbReference type="InterPro" id="IPR001206">
    <property type="entry name" value="Diacylglycerol_kinase_cat_dom"/>
</dbReference>
<keyword evidence="7" id="KW-1185">Reference proteome</keyword>
<dbReference type="EMBL" id="NIGF01000002">
    <property type="protein sequence ID" value="PQV65106.1"/>
    <property type="molecule type" value="Genomic_DNA"/>
</dbReference>
<dbReference type="InterPro" id="IPR045540">
    <property type="entry name" value="YegS/DAGK_C"/>
</dbReference>
<dbReference type="Gene3D" id="2.60.200.40">
    <property type="match status" value="1"/>
</dbReference>
<dbReference type="GO" id="GO:0005524">
    <property type="term" value="F:ATP binding"/>
    <property type="evidence" value="ECO:0007669"/>
    <property type="project" value="UniProtKB-KW"/>
</dbReference>
<dbReference type="GO" id="GO:0008654">
    <property type="term" value="P:phospholipid biosynthetic process"/>
    <property type="evidence" value="ECO:0007669"/>
    <property type="project" value="InterPro"/>
</dbReference>
<protein>
    <submittedName>
        <fullName evidence="6">Diacylglycerol kinase (ATP)</fullName>
    </submittedName>
</protein>
<dbReference type="NCBIfam" id="TIGR00147">
    <property type="entry name" value="YegS/Rv2252/BmrU family lipid kinase"/>
    <property type="match status" value="1"/>
</dbReference>
<dbReference type="InterPro" id="IPR016064">
    <property type="entry name" value="NAD/diacylglycerol_kinase_sf"/>
</dbReference>
<dbReference type="InterPro" id="IPR050187">
    <property type="entry name" value="Lipid_Phosphate_FormReg"/>
</dbReference>
<comment type="caution">
    <text evidence="6">The sequence shown here is derived from an EMBL/GenBank/DDBJ whole genome shotgun (WGS) entry which is preliminary data.</text>
</comment>
<dbReference type="SUPFAM" id="SSF111331">
    <property type="entry name" value="NAD kinase/diacylglycerol kinase-like"/>
    <property type="match status" value="1"/>
</dbReference>